<evidence type="ECO:0000256" key="5">
    <source>
        <dbReference type="SAM" id="MobiDB-lite"/>
    </source>
</evidence>
<dbReference type="OrthoDB" id="448448at2759"/>
<keyword evidence="9" id="KW-1185">Reference proteome</keyword>
<dbReference type="GO" id="GO:0005634">
    <property type="term" value="C:nucleus"/>
    <property type="evidence" value="ECO:0007669"/>
    <property type="project" value="TreeGrafter"/>
</dbReference>
<dbReference type="Pfam" id="PF00271">
    <property type="entry name" value="Helicase_C"/>
    <property type="match status" value="1"/>
</dbReference>
<evidence type="ECO:0000259" key="6">
    <source>
        <dbReference type="PROSITE" id="PS51194"/>
    </source>
</evidence>
<evidence type="ECO:0000256" key="3">
    <source>
        <dbReference type="ARBA" id="ARBA00022806"/>
    </source>
</evidence>
<proteinExistence type="predicted"/>
<dbReference type="Gene3D" id="3.40.50.300">
    <property type="entry name" value="P-loop containing nucleotide triphosphate hydrolases"/>
    <property type="match status" value="1"/>
</dbReference>
<protein>
    <submittedName>
        <fullName evidence="7">DNA repair protein rad8</fullName>
    </submittedName>
</protein>
<keyword evidence="1" id="KW-0547">Nucleotide-binding</keyword>
<keyword evidence="4" id="KW-0067">ATP-binding</keyword>
<dbReference type="GO" id="GO:0006281">
    <property type="term" value="P:DNA repair"/>
    <property type="evidence" value="ECO:0007669"/>
    <property type="project" value="TreeGrafter"/>
</dbReference>
<dbReference type="InterPro" id="IPR049730">
    <property type="entry name" value="SNF2/RAD54-like_C"/>
</dbReference>
<dbReference type="PANTHER" id="PTHR45626:SF17">
    <property type="entry name" value="HELICASE-LIKE TRANSCRIPTION FACTOR"/>
    <property type="match status" value="1"/>
</dbReference>
<evidence type="ECO:0000256" key="4">
    <source>
        <dbReference type="ARBA" id="ARBA00022840"/>
    </source>
</evidence>
<evidence type="ECO:0000313" key="9">
    <source>
        <dbReference type="Proteomes" id="UP000078237"/>
    </source>
</evidence>
<reference evidence="7" key="1">
    <citation type="submission" date="2015-06" db="EMBL/GenBank/DDBJ databases">
        <authorList>
            <person name="Hoefler B.C."/>
            <person name="Straight P.D."/>
        </authorList>
    </citation>
    <scope>NUCLEOTIDE SEQUENCE [LARGE SCALE GENOMIC DNA]</scope>
    <source>
        <strain evidence="7">Mm55</strain>
    </source>
</reference>
<organism evidence="7 9">
    <name type="scientific">Madurella mycetomatis</name>
    <dbReference type="NCBI Taxonomy" id="100816"/>
    <lineage>
        <taxon>Eukaryota</taxon>
        <taxon>Fungi</taxon>
        <taxon>Dikarya</taxon>
        <taxon>Ascomycota</taxon>
        <taxon>Pezizomycotina</taxon>
        <taxon>Sordariomycetes</taxon>
        <taxon>Sordariomycetidae</taxon>
        <taxon>Sordariales</taxon>
        <taxon>Sordariales incertae sedis</taxon>
        <taxon>Madurella</taxon>
    </lineage>
</organism>
<evidence type="ECO:0000313" key="7">
    <source>
        <dbReference type="EMBL" id="KXX77527.1"/>
    </source>
</evidence>
<dbReference type="PANTHER" id="PTHR45626">
    <property type="entry name" value="TRANSCRIPTION TERMINATION FACTOR 2-RELATED"/>
    <property type="match status" value="1"/>
</dbReference>
<reference evidence="9" key="2">
    <citation type="submission" date="2015-06" db="EMBL/GenBank/DDBJ databases">
        <authorList>
            <person name="van de Sande W.W.J."/>
        </authorList>
    </citation>
    <scope>NUCLEOTIDE SEQUENCE [LARGE SCALE GENOMIC DNA]</scope>
    <source>
        <strain evidence="9">mm55</strain>
    </source>
</reference>
<dbReference type="GO" id="GO:0016787">
    <property type="term" value="F:hydrolase activity"/>
    <property type="evidence" value="ECO:0007669"/>
    <property type="project" value="UniProtKB-KW"/>
</dbReference>
<sequence>MVLGRKLYEEDIGFLYHFGTLTMNERDKAVADFRDNPDAKVLISSFRCGGVSLNLTCANRVILVDLWWNTALEEQAFGRVKRIGQEKRTHFVRIMARSTIDIRLRDLQERKKRECDAIYEAGGRARHKRLSLEEIASLFGELVMSGGQRHVVCDYDKNPGFGGDAVVVTAADNSKVGQANEDLVDSEGSNNEEMQDGDDNLSDF</sequence>
<keyword evidence="2" id="KW-0378">Hydrolase</keyword>
<evidence type="ECO:0000256" key="1">
    <source>
        <dbReference type="ARBA" id="ARBA00022741"/>
    </source>
</evidence>
<dbReference type="InterPro" id="IPR050628">
    <property type="entry name" value="SNF2_RAD54_helicase_TF"/>
</dbReference>
<dbReference type="InterPro" id="IPR027417">
    <property type="entry name" value="P-loop_NTPase"/>
</dbReference>
<dbReference type="STRING" id="100816.A0A175W1A7"/>
<dbReference type="Proteomes" id="UP000078237">
    <property type="component" value="Unassembled WGS sequence"/>
</dbReference>
<dbReference type="GO" id="GO:0008094">
    <property type="term" value="F:ATP-dependent activity, acting on DNA"/>
    <property type="evidence" value="ECO:0007669"/>
    <property type="project" value="TreeGrafter"/>
</dbReference>
<dbReference type="SMART" id="SM00490">
    <property type="entry name" value="HELICc"/>
    <property type="match status" value="1"/>
</dbReference>
<feature type="domain" description="Helicase C-terminal" evidence="6">
    <location>
        <begin position="1"/>
        <end position="136"/>
    </location>
</feature>
<gene>
    <name evidence="8" type="ORF">MMYC01_205865</name>
    <name evidence="7" type="ORF">MMYC01_208583</name>
</gene>
<name>A0A175W1A7_9PEZI</name>
<feature type="region of interest" description="Disordered" evidence="5">
    <location>
        <begin position="177"/>
        <end position="204"/>
    </location>
</feature>
<comment type="caution">
    <text evidence="7">The sequence shown here is derived from an EMBL/GenBank/DDBJ whole genome shotgun (WGS) entry which is preliminary data.</text>
</comment>
<dbReference type="PROSITE" id="PS51194">
    <property type="entry name" value="HELICASE_CTER"/>
    <property type="match status" value="1"/>
</dbReference>
<dbReference type="SUPFAM" id="SSF52540">
    <property type="entry name" value="P-loop containing nucleoside triphosphate hydrolases"/>
    <property type="match status" value="1"/>
</dbReference>
<dbReference type="EMBL" id="LCTW02000157">
    <property type="protein sequence ID" value="KXX77527.1"/>
    <property type="molecule type" value="Genomic_DNA"/>
</dbReference>
<feature type="compositionally biased region" description="Acidic residues" evidence="5">
    <location>
        <begin position="193"/>
        <end position="204"/>
    </location>
</feature>
<dbReference type="VEuPathDB" id="FungiDB:MMYC01_208583"/>
<dbReference type="GO" id="GO:0004386">
    <property type="term" value="F:helicase activity"/>
    <property type="evidence" value="ECO:0007669"/>
    <property type="project" value="UniProtKB-KW"/>
</dbReference>
<keyword evidence="3" id="KW-0347">Helicase</keyword>
<dbReference type="InterPro" id="IPR001650">
    <property type="entry name" value="Helicase_C-like"/>
</dbReference>
<dbReference type="AlphaFoldDB" id="A0A175W1A7"/>
<dbReference type="EMBL" id="LCTW02000121">
    <property type="protein sequence ID" value="KXX78417.1"/>
    <property type="molecule type" value="Genomic_DNA"/>
</dbReference>
<dbReference type="GO" id="GO:0005524">
    <property type="term" value="F:ATP binding"/>
    <property type="evidence" value="ECO:0007669"/>
    <property type="project" value="UniProtKB-KW"/>
</dbReference>
<evidence type="ECO:0000256" key="2">
    <source>
        <dbReference type="ARBA" id="ARBA00022801"/>
    </source>
</evidence>
<evidence type="ECO:0000313" key="8">
    <source>
        <dbReference type="EMBL" id="KXX78417.1"/>
    </source>
</evidence>
<accession>A0A175W1A7</accession>
<dbReference type="CDD" id="cd18793">
    <property type="entry name" value="SF2_C_SNF"/>
    <property type="match status" value="1"/>
</dbReference>
<reference evidence="7 9" key="3">
    <citation type="submission" date="2016-01" db="EMBL/GenBank/DDBJ databases">
        <title>Madurella mycetomatis genome sequencing.</title>
        <authorList>
            <person name="Van De Sande W."/>
        </authorList>
    </citation>
    <scope>NUCLEOTIDE SEQUENCE [LARGE SCALE GENOMIC DNA]</scope>
    <source>
        <strain evidence="7">Mm55</strain>
        <strain evidence="9">mm55</strain>
    </source>
</reference>
<dbReference type="VEuPathDB" id="FungiDB:MMYC01_205865"/>